<accession>A0AAQ3SQW8</accession>
<protein>
    <submittedName>
        <fullName evidence="1">Uncharacterized protein</fullName>
    </submittedName>
</protein>
<sequence>MAQGTRLPPRRRSDFSAEARASDGELVCVSFFLRAFPAASRLCIYFPEGREELSSFDTVVAADRHLLCWWEAHVVVPYGNYLC</sequence>
<evidence type="ECO:0000313" key="2">
    <source>
        <dbReference type="Proteomes" id="UP001341281"/>
    </source>
</evidence>
<dbReference type="EMBL" id="CP144746">
    <property type="protein sequence ID" value="WVZ58951.1"/>
    <property type="molecule type" value="Genomic_DNA"/>
</dbReference>
<reference evidence="1 2" key="1">
    <citation type="submission" date="2024-02" db="EMBL/GenBank/DDBJ databases">
        <title>High-quality chromosome-scale genome assembly of Pensacola bahiagrass (Paspalum notatum Flugge var. saurae).</title>
        <authorList>
            <person name="Vega J.M."/>
            <person name="Podio M."/>
            <person name="Orjuela J."/>
            <person name="Siena L.A."/>
            <person name="Pessino S.C."/>
            <person name="Combes M.C."/>
            <person name="Mariac C."/>
            <person name="Albertini E."/>
            <person name="Pupilli F."/>
            <person name="Ortiz J.P.A."/>
            <person name="Leblanc O."/>
        </authorList>
    </citation>
    <scope>NUCLEOTIDE SEQUENCE [LARGE SCALE GENOMIC DNA]</scope>
    <source>
        <strain evidence="1">R1</strain>
        <tissue evidence="1">Leaf</tissue>
    </source>
</reference>
<organism evidence="1 2">
    <name type="scientific">Paspalum notatum var. saurae</name>
    <dbReference type="NCBI Taxonomy" id="547442"/>
    <lineage>
        <taxon>Eukaryota</taxon>
        <taxon>Viridiplantae</taxon>
        <taxon>Streptophyta</taxon>
        <taxon>Embryophyta</taxon>
        <taxon>Tracheophyta</taxon>
        <taxon>Spermatophyta</taxon>
        <taxon>Magnoliopsida</taxon>
        <taxon>Liliopsida</taxon>
        <taxon>Poales</taxon>
        <taxon>Poaceae</taxon>
        <taxon>PACMAD clade</taxon>
        <taxon>Panicoideae</taxon>
        <taxon>Andropogonodae</taxon>
        <taxon>Paspaleae</taxon>
        <taxon>Paspalinae</taxon>
        <taxon>Paspalum</taxon>
    </lineage>
</organism>
<dbReference type="Proteomes" id="UP001341281">
    <property type="component" value="Chromosome 02"/>
</dbReference>
<keyword evidence="2" id="KW-1185">Reference proteome</keyword>
<proteinExistence type="predicted"/>
<dbReference type="AlphaFoldDB" id="A0AAQ3SQW8"/>
<evidence type="ECO:0000313" key="1">
    <source>
        <dbReference type="EMBL" id="WVZ58951.1"/>
    </source>
</evidence>
<name>A0AAQ3SQW8_PASNO</name>
<gene>
    <name evidence="1" type="ORF">U9M48_009166</name>
</gene>